<dbReference type="EMBL" id="CP095855">
    <property type="protein sequence ID" value="UPK68553.1"/>
    <property type="molecule type" value="Genomic_DNA"/>
</dbReference>
<dbReference type="RefSeq" id="WP_247810947.1">
    <property type="nucleotide sequence ID" value="NZ_CP095855.1"/>
</dbReference>
<keyword evidence="1" id="KW-0472">Membrane</keyword>
<evidence type="ECO:0000313" key="2">
    <source>
        <dbReference type="EMBL" id="UPK68553.1"/>
    </source>
</evidence>
<keyword evidence="1" id="KW-0812">Transmembrane</keyword>
<feature type="transmembrane region" description="Helical" evidence="1">
    <location>
        <begin position="7"/>
        <end position="25"/>
    </location>
</feature>
<sequence>MLTNSTFSVIAVTVYLLVYCILLQIEHTQWIAVYMFIVSPFLVVWMVYTVLKYGVYTGRELAEDEEYGYQDRM</sequence>
<proteinExistence type="predicted"/>
<keyword evidence="1" id="KW-1133">Transmembrane helix</keyword>
<protein>
    <submittedName>
        <fullName evidence="2">Uncharacterized protein</fullName>
    </submittedName>
</protein>
<keyword evidence="3" id="KW-1185">Reference proteome</keyword>
<evidence type="ECO:0000313" key="3">
    <source>
        <dbReference type="Proteomes" id="UP000830198"/>
    </source>
</evidence>
<feature type="transmembrane region" description="Helical" evidence="1">
    <location>
        <begin position="31"/>
        <end position="51"/>
    </location>
</feature>
<name>A0ABY4HXL4_CHIFI</name>
<organism evidence="2 3">
    <name type="scientific">Chitinophaga filiformis</name>
    <name type="common">Myxococcus filiformis</name>
    <name type="synonym">Flexibacter filiformis</name>
    <dbReference type="NCBI Taxonomy" id="104663"/>
    <lineage>
        <taxon>Bacteria</taxon>
        <taxon>Pseudomonadati</taxon>
        <taxon>Bacteroidota</taxon>
        <taxon>Chitinophagia</taxon>
        <taxon>Chitinophagales</taxon>
        <taxon>Chitinophagaceae</taxon>
        <taxon>Chitinophaga</taxon>
    </lineage>
</organism>
<reference evidence="2 3" key="1">
    <citation type="submission" date="2022-04" db="EMBL/GenBank/DDBJ databases">
        <title>The arsenic-methylating capacity of Chitinophaga filiformis YT5 during chitin decomposition.</title>
        <authorList>
            <person name="Chen G."/>
            <person name="Liang Y."/>
        </authorList>
    </citation>
    <scope>NUCLEOTIDE SEQUENCE [LARGE SCALE GENOMIC DNA]</scope>
    <source>
        <strain evidence="2 3">YT5</strain>
    </source>
</reference>
<accession>A0ABY4HXL4</accession>
<evidence type="ECO:0000256" key="1">
    <source>
        <dbReference type="SAM" id="Phobius"/>
    </source>
</evidence>
<dbReference type="Proteomes" id="UP000830198">
    <property type="component" value="Chromosome"/>
</dbReference>
<gene>
    <name evidence="2" type="ORF">MYF79_26710</name>
</gene>